<dbReference type="CDD" id="cd00371">
    <property type="entry name" value="HMA"/>
    <property type="match status" value="1"/>
</dbReference>
<dbReference type="CDD" id="cd07548">
    <property type="entry name" value="P-type_ATPase-Cd_Zn_Co_like"/>
    <property type="match status" value="1"/>
</dbReference>
<dbReference type="RefSeq" id="WP_012964750.1">
    <property type="nucleotide sequence ID" value="NC_013849.1"/>
</dbReference>
<reference evidence="15" key="1">
    <citation type="submission" date="2010-02" db="EMBL/GenBank/DDBJ databases">
        <title>Complete sequence of Ferroglobus placidus DSM 10642.</title>
        <authorList>
            <consortium name="US DOE Joint Genome Institute"/>
            <person name="Lucas S."/>
            <person name="Copeland A."/>
            <person name="Lapidus A."/>
            <person name="Cheng J.-F."/>
            <person name="Bruce D."/>
            <person name="Goodwin L."/>
            <person name="Pitluck S."/>
            <person name="Saunders E."/>
            <person name="Brettin T."/>
            <person name="Detter J.C."/>
            <person name="Han C."/>
            <person name="Tapia R."/>
            <person name="Larimer F."/>
            <person name="Land M."/>
            <person name="Hauser L."/>
            <person name="Kyrpides N."/>
            <person name="Ivanova N."/>
            <person name="Holmes D."/>
            <person name="Lovley D."/>
            <person name="Kyrpides N."/>
            <person name="Anderson I.J."/>
            <person name="Woyke T."/>
        </authorList>
    </citation>
    <scope>NUCLEOTIDE SEQUENCE [LARGE SCALE GENOMIC DNA]</scope>
    <source>
        <strain evidence="15">DSM 10642 / AEDII12DO</strain>
    </source>
</reference>
<dbReference type="InterPro" id="IPR023299">
    <property type="entry name" value="ATPase_P-typ_cyto_dom_N"/>
</dbReference>
<reference evidence="14 15" key="2">
    <citation type="journal article" date="2011" name="Stand. Genomic Sci.">
        <title>Complete genome sequence of Ferroglobus placidus AEDII12DO.</title>
        <authorList>
            <person name="Anderson I."/>
            <person name="Risso C."/>
            <person name="Holmes D."/>
            <person name="Lucas S."/>
            <person name="Copeland A."/>
            <person name="Lapidus A."/>
            <person name="Cheng J.F."/>
            <person name="Bruce D."/>
            <person name="Goodwin L."/>
            <person name="Pitluck S."/>
            <person name="Saunders E."/>
            <person name="Brettin T."/>
            <person name="Detter J.C."/>
            <person name="Han C."/>
            <person name="Tapia R."/>
            <person name="Larimer F."/>
            <person name="Land M."/>
            <person name="Hauser L."/>
            <person name="Woyke T."/>
            <person name="Lovley D."/>
            <person name="Kyrpides N."/>
            <person name="Ivanova N."/>
        </authorList>
    </citation>
    <scope>NUCLEOTIDE SEQUENCE [LARGE SCALE GENOMIC DNA]</scope>
    <source>
        <strain evidence="15">DSM 10642 / AEDII12DO</strain>
    </source>
</reference>
<dbReference type="FunFam" id="2.70.150.10:FF:000002">
    <property type="entry name" value="Copper-transporting ATPase 1, putative"/>
    <property type="match status" value="1"/>
</dbReference>
<dbReference type="SUPFAM" id="SSF56784">
    <property type="entry name" value="HAD-like"/>
    <property type="match status" value="1"/>
</dbReference>
<dbReference type="eggNOG" id="arCOG01576">
    <property type="taxonomic scope" value="Archaea"/>
</dbReference>
<accession>D3S1U6</accession>
<dbReference type="InterPro" id="IPR044492">
    <property type="entry name" value="P_typ_ATPase_HD_dom"/>
</dbReference>
<dbReference type="InterPro" id="IPR017969">
    <property type="entry name" value="Heavy-metal-associated_CS"/>
</dbReference>
<protein>
    <submittedName>
        <fullName evidence="14">Cadmium-translocating P-type ATPase</fullName>
    </submittedName>
</protein>
<dbReference type="GO" id="GO:0019829">
    <property type="term" value="F:ATPase-coupled monoatomic cation transmembrane transporter activity"/>
    <property type="evidence" value="ECO:0007669"/>
    <property type="project" value="InterPro"/>
</dbReference>
<dbReference type="GeneID" id="8777712"/>
<dbReference type="Pfam" id="PF00403">
    <property type="entry name" value="HMA"/>
    <property type="match status" value="1"/>
</dbReference>
<evidence type="ECO:0000256" key="2">
    <source>
        <dbReference type="ARBA" id="ARBA00006024"/>
    </source>
</evidence>
<feature type="transmembrane region" description="Helical" evidence="12">
    <location>
        <begin position="102"/>
        <end position="123"/>
    </location>
</feature>
<proteinExistence type="inferred from homology"/>
<dbReference type="STRING" id="589924.Ferp_0218"/>
<dbReference type="Gene3D" id="2.70.150.10">
    <property type="entry name" value="Calcium-transporting ATPase, cytoplasmic transduction domain A"/>
    <property type="match status" value="1"/>
</dbReference>
<dbReference type="GO" id="GO:0005886">
    <property type="term" value="C:plasma membrane"/>
    <property type="evidence" value="ECO:0007669"/>
    <property type="project" value="UniProtKB-SubCell"/>
</dbReference>
<sequence length="681" mass="74549">MKRYKLKNLDCATCALEIEEELKKQDGVKFAAVNFATSELVVDAEDHEKVVETVKKVEQEVELESIEKEEELDVNKKREIGIILTSAILFAIGTIFNEQLHAIFPAEYVVLLTSYIIVGWKIIWKGITNLKNKVVFDENFLLTIATLGAIAIHELPEAVAVMLFFRVGEFLQDLAVDKSRRAIKALVEIKPTFANLKVNGEVRRVKPEEVKVGDLIVVKPGEKIPLDGVIVEGNSVVDTSALTGESKPRDVAVGDEVLSGMVNISGLIVVKVTRSFSESAVSKILKLVEEASSRKAKAERFITRFARYYTPAVIALAAVISTIPPIAFNEPFSPWIYRALVLLVISCPCALVVSIPLSYFASIGKAARIGVLVKGSNYVDRLTSTRIFAFDKTGTLTKGSFKVVGIVTKNGFKEEEVLKLAAIAEKNSNHPIAKSIVEAYGEVRAEVKSHKEIPGRGVVAELDGTKIAVGNDAMMHELNVEHECFRDETVVHVAVNGKYAGYIIVSDEPKEDAKKAIEELKKSGCKVVMVTGDSKRVAERIAKELGVDDFYAELMPWQKVEVIEELKKKYDSVAFVGDGINDAPVIARADVGIAMGAMGSDAAIEIADVVVMDDKPSKVSESLKLSKRTQRIVWQNITFALAVKGIFIALGSLGLATMWEAVFADVGVTLIAILNSMRLLR</sequence>
<evidence type="ECO:0000256" key="6">
    <source>
        <dbReference type="ARBA" id="ARBA00022723"/>
    </source>
</evidence>
<dbReference type="SFLD" id="SFLDF00027">
    <property type="entry name" value="p-type_atpase"/>
    <property type="match status" value="1"/>
</dbReference>
<comment type="similarity">
    <text evidence="2">Belongs to the cation transport ATPase (P-type) (TC 3.A.3) family. Type IB subfamily.</text>
</comment>
<keyword evidence="10 12" id="KW-1133">Transmembrane helix</keyword>
<keyword evidence="9" id="KW-1278">Translocase</keyword>
<evidence type="ECO:0000256" key="11">
    <source>
        <dbReference type="ARBA" id="ARBA00023136"/>
    </source>
</evidence>
<dbReference type="InterPro" id="IPR008250">
    <property type="entry name" value="ATPase_P-typ_transduc_dom_A_sf"/>
</dbReference>
<evidence type="ECO:0000313" key="14">
    <source>
        <dbReference type="EMBL" id="ADC64403.1"/>
    </source>
</evidence>
<dbReference type="KEGG" id="fpl:Ferp_0218"/>
<dbReference type="GO" id="GO:0046872">
    <property type="term" value="F:metal ion binding"/>
    <property type="evidence" value="ECO:0007669"/>
    <property type="project" value="UniProtKB-KW"/>
</dbReference>
<dbReference type="InterPro" id="IPR036163">
    <property type="entry name" value="HMA_dom_sf"/>
</dbReference>
<dbReference type="AlphaFoldDB" id="D3S1U6"/>
<dbReference type="GO" id="GO:0005524">
    <property type="term" value="F:ATP binding"/>
    <property type="evidence" value="ECO:0007669"/>
    <property type="project" value="UniProtKB-KW"/>
</dbReference>
<dbReference type="OrthoDB" id="8588at2157"/>
<dbReference type="Gene3D" id="3.40.50.1000">
    <property type="entry name" value="HAD superfamily/HAD-like"/>
    <property type="match status" value="1"/>
</dbReference>
<dbReference type="InterPro" id="IPR023214">
    <property type="entry name" value="HAD_sf"/>
</dbReference>
<dbReference type="PROSITE" id="PS01047">
    <property type="entry name" value="HMA_1"/>
    <property type="match status" value="1"/>
</dbReference>
<keyword evidence="7" id="KW-0547">Nucleotide-binding</keyword>
<dbReference type="PANTHER" id="PTHR48085:SF5">
    <property type="entry name" value="CADMIUM_ZINC-TRANSPORTING ATPASE HMA4-RELATED"/>
    <property type="match status" value="1"/>
</dbReference>
<keyword evidence="3" id="KW-1003">Cell membrane</keyword>
<dbReference type="NCBIfam" id="TIGR01494">
    <property type="entry name" value="ATPase_P-type"/>
    <property type="match status" value="1"/>
</dbReference>
<dbReference type="InterPro" id="IPR001757">
    <property type="entry name" value="P_typ_ATPase"/>
</dbReference>
<organism evidence="14 15">
    <name type="scientific">Ferroglobus placidus (strain DSM 10642 / AEDII12DO)</name>
    <dbReference type="NCBI Taxonomy" id="589924"/>
    <lineage>
        <taxon>Archaea</taxon>
        <taxon>Methanobacteriati</taxon>
        <taxon>Methanobacteriota</taxon>
        <taxon>Archaeoglobi</taxon>
        <taxon>Archaeoglobales</taxon>
        <taxon>Archaeoglobaceae</taxon>
        <taxon>Ferroglobus</taxon>
    </lineage>
</organism>
<dbReference type="InterPro" id="IPR051014">
    <property type="entry name" value="Cation_Transport_ATPase_IB"/>
</dbReference>
<evidence type="ECO:0000256" key="3">
    <source>
        <dbReference type="ARBA" id="ARBA00022475"/>
    </source>
</evidence>
<dbReference type="GO" id="GO:0016887">
    <property type="term" value="F:ATP hydrolysis activity"/>
    <property type="evidence" value="ECO:0007669"/>
    <property type="project" value="InterPro"/>
</dbReference>
<keyword evidence="6" id="KW-0479">Metal-binding</keyword>
<keyword evidence="8" id="KW-0067">ATP-binding</keyword>
<evidence type="ECO:0000256" key="10">
    <source>
        <dbReference type="ARBA" id="ARBA00022989"/>
    </source>
</evidence>
<evidence type="ECO:0000256" key="5">
    <source>
        <dbReference type="ARBA" id="ARBA00022692"/>
    </source>
</evidence>
<dbReference type="NCBIfam" id="TIGR01525">
    <property type="entry name" value="ATPase-IB_hvy"/>
    <property type="match status" value="1"/>
</dbReference>
<evidence type="ECO:0000256" key="4">
    <source>
        <dbReference type="ARBA" id="ARBA00022553"/>
    </source>
</evidence>
<dbReference type="PaxDb" id="589924-Ferp_0218"/>
<dbReference type="SUPFAM" id="SSF55008">
    <property type="entry name" value="HMA, heavy metal-associated domain"/>
    <property type="match status" value="1"/>
</dbReference>
<dbReference type="SFLD" id="SFLDG00002">
    <property type="entry name" value="C1.7:_P-type_atpase_like"/>
    <property type="match status" value="1"/>
</dbReference>
<dbReference type="InterPro" id="IPR027256">
    <property type="entry name" value="P-typ_ATPase_IB"/>
</dbReference>
<keyword evidence="11 12" id="KW-0472">Membrane</keyword>
<dbReference type="SUPFAM" id="SSF81653">
    <property type="entry name" value="Calcium ATPase, transduction domain A"/>
    <property type="match status" value="1"/>
</dbReference>
<feature type="transmembrane region" description="Helical" evidence="12">
    <location>
        <begin position="305"/>
        <end position="323"/>
    </location>
</feature>
<name>D3S1U6_FERPA</name>
<dbReference type="Gene3D" id="3.40.1110.10">
    <property type="entry name" value="Calcium-transporting ATPase, cytoplasmic domain N"/>
    <property type="match status" value="1"/>
</dbReference>
<evidence type="ECO:0000256" key="1">
    <source>
        <dbReference type="ARBA" id="ARBA00004651"/>
    </source>
</evidence>
<dbReference type="Pfam" id="PF00702">
    <property type="entry name" value="Hydrolase"/>
    <property type="match status" value="1"/>
</dbReference>
<dbReference type="eggNOG" id="arCOG02763">
    <property type="taxonomic scope" value="Archaea"/>
</dbReference>
<feature type="transmembrane region" description="Helical" evidence="12">
    <location>
        <begin position="335"/>
        <end position="360"/>
    </location>
</feature>
<gene>
    <name evidence="14" type="ordered locus">Ferp_0218</name>
</gene>
<evidence type="ECO:0000313" key="15">
    <source>
        <dbReference type="Proteomes" id="UP000002613"/>
    </source>
</evidence>
<dbReference type="GO" id="GO:0015086">
    <property type="term" value="F:cadmium ion transmembrane transporter activity"/>
    <property type="evidence" value="ECO:0007669"/>
    <property type="project" value="TreeGrafter"/>
</dbReference>
<feature type="transmembrane region" description="Helical" evidence="12">
    <location>
        <begin position="80"/>
        <end position="96"/>
    </location>
</feature>
<dbReference type="InterPro" id="IPR036412">
    <property type="entry name" value="HAD-like_sf"/>
</dbReference>
<evidence type="ECO:0000256" key="9">
    <source>
        <dbReference type="ARBA" id="ARBA00022967"/>
    </source>
</evidence>
<keyword evidence="4" id="KW-0597">Phosphoprotein</keyword>
<evidence type="ECO:0000259" key="13">
    <source>
        <dbReference type="PROSITE" id="PS50846"/>
    </source>
</evidence>
<feature type="transmembrane region" description="Helical" evidence="12">
    <location>
        <begin position="632"/>
        <end position="655"/>
    </location>
</feature>
<dbReference type="PRINTS" id="PR00119">
    <property type="entry name" value="CATATPASE"/>
</dbReference>
<evidence type="ECO:0000256" key="8">
    <source>
        <dbReference type="ARBA" id="ARBA00022840"/>
    </source>
</evidence>
<dbReference type="InterPro" id="IPR023298">
    <property type="entry name" value="ATPase_P-typ_TM_dom_sf"/>
</dbReference>
<dbReference type="InterPro" id="IPR059000">
    <property type="entry name" value="ATPase_P-type_domA"/>
</dbReference>
<dbReference type="SFLD" id="SFLDS00003">
    <property type="entry name" value="Haloacid_Dehalogenase"/>
    <property type="match status" value="1"/>
</dbReference>
<keyword evidence="5 12" id="KW-0812">Transmembrane</keyword>
<dbReference type="PRINTS" id="PR00941">
    <property type="entry name" value="CDATPASE"/>
</dbReference>
<dbReference type="PROSITE" id="PS50846">
    <property type="entry name" value="HMA_2"/>
    <property type="match status" value="1"/>
</dbReference>
<dbReference type="SUPFAM" id="SSF81665">
    <property type="entry name" value="Calcium ATPase, transmembrane domain M"/>
    <property type="match status" value="1"/>
</dbReference>
<evidence type="ECO:0000256" key="12">
    <source>
        <dbReference type="SAM" id="Phobius"/>
    </source>
</evidence>
<dbReference type="HOGENOM" id="CLU_001771_6_2_2"/>
<dbReference type="InterPro" id="IPR006121">
    <property type="entry name" value="HMA_dom"/>
</dbReference>
<dbReference type="EMBL" id="CP001899">
    <property type="protein sequence ID" value="ADC64403.1"/>
    <property type="molecule type" value="Genomic_DNA"/>
</dbReference>
<comment type="subcellular location">
    <subcellularLocation>
        <location evidence="1">Cell membrane</location>
        <topology evidence="1">Multi-pass membrane protein</topology>
    </subcellularLocation>
</comment>
<dbReference type="NCBIfam" id="TIGR01512">
    <property type="entry name" value="ATPase-IB2_Cd"/>
    <property type="match status" value="1"/>
</dbReference>
<dbReference type="PANTHER" id="PTHR48085">
    <property type="entry name" value="CADMIUM/ZINC-TRANSPORTING ATPASE HMA2-RELATED"/>
    <property type="match status" value="1"/>
</dbReference>
<evidence type="ECO:0000256" key="7">
    <source>
        <dbReference type="ARBA" id="ARBA00022741"/>
    </source>
</evidence>
<dbReference type="Proteomes" id="UP000002613">
    <property type="component" value="Chromosome"/>
</dbReference>
<dbReference type="PROSITE" id="PS00154">
    <property type="entry name" value="ATPASE_E1_E2"/>
    <property type="match status" value="1"/>
</dbReference>
<dbReference type="Pfam" id="PF00122">
    <property type="entry name" value="E1-E2_ATPase"/>
    <property type="match status" value="1"/>
</dbReference>
<dbReference type="Gene3D" id="3.30.70.100">
    <property type="match status" value="1"/>
</dbReference>
<dbReference type="InterPro" id="IPR018303">
    <property type="entry name" value="ATPase_P-typ_P_site"/>
</dbReference>
<keyword evidence="15" id="KW-1185">Reference proteome</keyword>
<feature type="domain" description="HMA" evidence="13">
    <location>
        <begin position="1"/>
        <end position="62"/>
    </location>
</feature>